<proteinExistence type="predicted"/>
<dbReference type="EMBL" id="LVLJ01000472">
    <property type="protein sequence ID" value="OAE33921.1"/>
    <property type="molecule type" value="Genomic_DNA"/>
</dbReference>
<evidence type="ECO:0000313" key="1">
    <source>
        <dbReference type="EMBL" id="OAE33921.1"/>
    </source>
</evidence>
<reference evidence="1" key="1">
    <citation type="submission" date="2016-03" db="EMBL/GenBank/DDBJ databases">
        <title>Mechanisms controlling the formation of the plant cell surface in tip-growing cells are functionally conserved among land plants.</title>
        <authorList>
            <person name="Honkanen S."/>
            <person name="Jones V.A."/>
            <person name="Morieri G."/>
            <person name="Champion C."/>
            <person name="Hetherington A.J."/>
            <person name="Kelly S."/>
            <person name="Saint-Marcoux D."/>
            <person name="Proust H."/>
            <person name="Prescott H."/>
            <person name="Dolan L."/>
        </authorList>
    </citation>
    <scope>NUCLEOTIDE SEQUENCE [LARGE SCALE GENOMIC DNA]</scope>
    <source>
        <tissue evidence="1">Whole gametophyte</tissue>
    </source>
</reference>
<keyword evidence="2" id="KW-1185">Reference proteome</keyword>
<dbReference type="Proteomes" id="UP000077202">
    <property type="component" value="Unassembled WGS sequence"/>
</dbReference>
<evidence type="ECO:0008006" key="3">
    <source>
        <dbReference type="Google" id="ProtNLM"/>
    </source>
</evidence>
<gene>
    <name evidence="1" type="ORF">AXG93_1104s1170</name>
</gene>
<comment type="caution">
    <text evidence="1">The sequence shown here is derived from an EMBL/GenBank/DDBJ whole genome shotgun (WGS) entry which is preliminary data.</text>
</comment>
<dbReference type="AlphaFoldDB" id="A0A176WMQ5"/>
<protein>
    <recommendedName>
        <fullName evidence="3">Reverse transcriptase Ty1/copia-type domain-containing protein</fullName>
    </recommendedName>
</protein>
<name>A0A176WMQ5_MARPO</name>
<evidence type="ECO:0000313" key="2">
    <source>
        <dbReference type="Proteomes" id="UP000077202"/>
    </source>
</evidence>
<sequence length="145" mass="16937">MEIHRDLEQKRLWLSQDKYVSHILDWFNMVDSKRVWTPLATHFKLSAAQCPTDAVEKGKMPCVPYEQAVDSLMYLMMCTRPDIAFAMDKVMGCRVKHIDNKYHFFKQVVSEKMIELVKIDDKLNLADALTKIIPLKSLSQHYATM</sequence>
<accession>A0A176WMQ5</accession>
<organism evidence="1 2">
    <name type="scientific">Marchantia polymorpha subsp. ruderalis</name>
    <dbReference type="NCBI Taxonomy" id="1480154"/>
    <lineage>
        <taxon>Eukaryota</taxon>
        <taxon>Viridiplantae</taxon>
        <taxon>Streptophyta</taxon>
        <taxon>Embryophyta</taxon>
        <taxon>Marchantiophyta</taxon>
        <taxon>Marchantiopsida</taxon>
        <taxon>Marchantiidae</taxon>
        <taxon>Marchantiales</taxon>
        <taxon>Marchantiaceae</taxon>
        <taxon>Marchantia</taxon>
    </lineage>
</organism>